<sequence>MACFITPLTLGIIIDVVKRLMGKTGIKLRLDILEKMLLGGSLVLAVEHVWHGEVVPYPPFLTAMSNPADIPVMLHEITYVGGLMSMAVTATWLGILAYTRSRITSRKLVKQLTGAISFNRV</sequence>
<reference evidence="2 3" key="1">
    <citation type="journal article" date="2009" name="J. Bacteriol.">
        <title>Complete genome sequence of the anaerobic, protein-degrading hyperthermophilic crenarchaeon Desulfurococcus kamchatkensis.</title>
        <authorList>
            <person name="Ravin N.V."/>
            <person name="Mardanov A.V."/>
            <person name="Beletsky A.V."/>
            <person name="Kublanov I.V."/>
            <person name="Kolganova T.V."/>
            <person name="Lebedinsky A.V."/>
            <person name="Chernyh N.A."/>
            <person name="Bonch-Osmolovskaya E.A."/>
            <person name="Skryabin K.G."/>
        </authorList>
    </citation>
    <scope>NUCLEOTIDE SEQUENCE [LARGE SCALE GENOMIC DNA]</scope>
    <source>
        <strain evidence="3">DSM 18924 / JCM 16383 / VKM B-2413 / 1221n</strain>
    </source>
</reference>
<protein>
    <submittedName>
        <fullName evidence="2">Uncharacterized protein</fullName>
    </submittedName>
</protein>
<dbReference type="STRING" id="490899.DKAM_0511"/>
<dbReference type="RefSeq" id="WP_012608179.1">
    <property type="nucleotide sequence ID" value="NC_011766.1"/>
</dbReference>
<keyword evidence="1" id="KW-0472">Membrane</keyword>
<keyword evidence="1" id="KW-1133">Transmembrane helix</keyword>
<dbReference type="eggNOG" id="arCOG10618">
    <property type="taxonomic scope" value="Archaea"/>
</dbReference>
<evidence type="ECO:0000313" key="3">
    <source>
        <dbReference type="Proteomes" id="UP000006903"/>
    </source>
</evidence>
<dbReference type="Proteomes" id="UP000006903">
    <property type="component" value="Chromosome"/>
</dbReference>
<dbReference type="AlphaFoldDB" id="B8D406"/>
<organism evidence="2 3">
    <name type="scientific">Desulfurococcus amylolyticus (strain DSM 18924 / JCM 16383 / VKM B-2413 / 1221n)</name>
    <name type="common">Desulfurococcus kamchatkensis</name>
    <dbReference type="NCBI Taxonomy" id="490899"/>
    <lineage>
        <taxon>Archaea</taxon>
        <taxon>Thermoproteota</taxon>
        <taxon>Thermoprotei</taxon>
        <taxon>Desulfurococcales</taxon>
        <taxon>Desulfurococcaceae</taxon>
        <taxon>Desulfurococcus</taxon>
    </lineage>
</organism>
<evidence type="ECO:0000256" key="1">
    <source>
        <dbReference type="SAM" id="Phobius"/>
    </source>
</evidence>
<evidence type="ECO:0000313" key="2">
    <source>
        <dbReference type="EMBL" id="ACL10837.1"/>
    </source>
</evidence>
<dbReference type="HOGENOM" id="CLU_135009_0_0_2"/>
<gene>
    <name evidence="2" type="ordered locus">DKAM_0511</name>
</gene>
<dbReference type="GeneID" id="7171745"/>
<name>B8D406_DESA1</name>
<proteinExistence type="predicted"/>
<dbReference type="EMBL" id="CP001140">
    <property type="protein sequence ID" value="ACL10837.1"/>
    <property type="molecule type" value="Genomic_DNA"/>
</dbReference>
<feature type="transmembrane region" description="Helical" evidence="1">
    <location>
        <begin position="77"/>
        <end position="98"/>
    </location>
</feature>
<accession>B8D406</accession>
<keyword evidence="1" id="KW-0812">Transmembrane</keyword>
<dbReference type="KEGG" id="dka:DKAM_0511"/>